<comment type="caution">
    <text evidence="1">The sequence shown here is derived from an EMBL/GenBank/DDBJ whole genome shotgun (WGS) entry which is preliminary data.</text>
</comment>
<accession>A0ABY0H1S1</accession>
<reference evidence="1 2" key="1">
    <citation type="submission" date="2018-06" db="EMBL/GenBank/DDBJ databases">
        <title>Complete Genomes of Monosporascus.</title>
        <authorList>
            <person name="Robinson A.J."/>
            <person name="Natvig D.O."/>
        </authorList>
    </citation>
    <scope>NUCLEOTIDE SEQUENCE [LARGE SCALE GENOMIC DNA]</scope>
    <source>
        <strain evidence="1 2">CBS 609.92</strain>
    </source>
</reference>
<dbReference type="EMBL" id="QJNS01000288">
    <property type="protein sequence ID" value="RYO80483.1"/>
    <property type="molecule type" value="Genomic_DNA"/>
</dbReference>
<name>A0ABY0H1S1_9PEZI</name>
<dbReference type="Proteomes" id="UP000294003">
    <property type="component" value="Unassembled WGS sequence"/>
</dbReference>
<keyword evidence="2" id="KW-1185">Reference proteome</keyword>
<sequence>MLISEASSAGVRQQQAAAGNAGLRTFRLILAPSRSQLEQEQRLAAMLHADTMVALRCGHEAVQQYEDRCAEGVGDPEYLEMLFKYLDSIKLWQEKIFGETAMQ</sequence>
<evidence type="ECO:0000313" key="1">
    <source>
        <dbReference type="EMBL" id="RYO80483.1"/>
    </source>
</evidence>
<proteinExistence type="predicted"/>
<organism evidence="1 2">
    <name type="scientific">Monosporascus cannonballus</name>
    <dbReference type="NCBI Taxonomy" id="155416"/>
    <lineage>
        <taxon>Eukaryota</taxon>
        <taxon>Fungi</taxon>
        <taxon>Dikarya</taxon>
        <taxon>Ascomycota</taxon>
        <taxon>Pezizomycotina</taxon>
        <taxon>Sordariomycetes</taxon>
        <taxon>Xylariomycetidae</taxon>
        <taxon>Xylariales</taxon>
        <taxon>Xylariales incertae sedis</taxon>
        <taxon>Monosporascus</taxon>
    </lineage>
</organism>
<protein>
    <submittedName>
        <fullName evidence="1">Uncharacterized protein</fullName>
    </submittedName>
</protein>
<evidence type="ECO:0000313" key="2">
    <source>
        <dbReference type="Proteomes" id="UP000294003"/>
    </source>
</evidence>
<gene>
    <name evidence="1" type="ORF">DL762_007624</name>
</gene>